<evidence type="ECO:0000313" key="1">
    <source>
        <dbReference type="EMBL" id="TWL30088.1"/>
    </source>
</evidence>
<protein>
    <submittedName>
        <fullName evidence="1">Uncharacterized protein</fullName>
    </submittedName>
</protein>
<dbReference type="Proteomes" id="UP000435910">
    <property type="component" value="Unassembled WGS sequence"/>
</dbReference>
<accession>A0A8B5YEA7</accession>
<reference evidence="1 2" key="1">
    <citation type="submission" date="2019-06" db="EMBL/GenBank/DDBJ databases">
        <title>Genome sequence analysis of &gt;100 Bacillus licheniformis strains suggests intrinsic resistance to this species.</title>
        <authorList>
            <person name="Wels M."/>
            <person name="Siezen R.J."/>
            <person name="Johansen E."/>
            <person name="Stuer-Lauridsen B."/>
            <person name="Bjerre K."/>
            <person name="Nielsen B.K.K."/>
        </authorList>
    </citation>
    <scope>NUCLEOTIDE SEQUENCE [LARGE SCALE GENOMIC DNA]</scope>
    <source>
        <strain evidence="1 2">BAC-16736</strain>
    </source>
</reference>
<gene>
    <name evidence="1" type="ORF">CHCC16736_3638</name>
</gene>
<name>A0A8B5YEA7_BACLI</name>
<sequence>MLMIDYILQIKKDKFNHTGKFIHQAGKKEENRVYNLTTCF</sequence>
<evidence type="ECO:0000313" key="2">
    <source>
        <dbReference type="Proteomes" id="UP000435910"/>
    </source>
</evidence>
<proteinExistence type="predicted"/>
<dbReference type="EMBL" id="NILC01000016">
    <property type="protein sequence ID" value="TWL30088.1"/>
    <property type="molecule type" value="Genomic_DNA"/>
</dbReference>
<organism evidence="1 2">
    <name type="scientific">Bacillus licheniformis</name>
    <dbReference type="NCBI Taxonomy" id="1402"/>
    <lineage>
        <taxon>Bacteria</taxon>
        <taxon>Bacillati</taxon>
        <taxon>Bacillota</taxon>
        <taxon>Bacilli</taxon>
        <taxon>Bacillales</taxon>
        <taxon>Bacillaceae</taxon>
        <taxon>Bacillus</taxon>
    </lineage>
</organism>
<dbReference type="AlphaFoldDB" id="A0A8B5YEA7"/>
<comment type="caution">
    <text evidence="1">The sequence shown here is derived from an EMBL/GenBank/DDBJ whole genome shotgun (WGS) entry which is preliminary data.</text>
</comment>